<feature type="compositionally biased region" description="Low complexity" evidence="6">
    <location>
        <begin position="506"/>
        <end position="517"/>
    </location>
</feature>
<dbReference type="InterPro" id="IPR013873">
    <property type="entry name" value="Cdc37_C"/>
</dbReference>
<feature type="domain" description="Cdc37 N-terminal" evidence="9">
    <location>
        <begin position="2"/>
        <end position="191"/>
    </location>
</feature>
<dbReference type="GO" id="GO:0006457">
    <property type="term" value="P:protein folding"/>
    <property type="evidence" value="ECO:0007669"/>
    <property type="project" value="EnsemblFungi"/>
</dbReference>
<evidence type="ECO:0000259" key="7">
    <source>
        <dbReference type="SMART" id="SM01069"/>
    </source>
</evidence>
<keyword evidence="4" id="KW-0143">Chaperone</keyword>
<dbReference type="Pfam" id="PF08564">
    <property type="entry name" value="CDC37_C"/>
    <property type="match status" value="1"/>
</dbReference>
<comment type="subcellular location">
    <subcellularLocation>
        <location evidence="1">Cytoplasm</location>
    </subcellularLocation>
</comment>
<evidence type="ECO:0000256" key="2">
    <source>
        <dbReference type="ARBA" id="ARBA00006222"/>
    </source>
</evidence>
<keyword evidence="11" id="KW-1185">Reference proteome</keyword>
<accession>W7IDC7</accession>
<gene>
    <name evidence="10" type="ORF">DRE_03742</name>
</gene>
<dbReference type="GO" id="GO:0005634">
    <property type="term" value="C:nucleus"/>
    <property type="evidence" value="ECO:0007669"/>
    <property type="project" value="EnsemblFungi"/>
</dbReference>
<evidence type="ECO:0000256" key="1">
    <source>
        <dbReference type="ARBA" id="ARBA00004496"/>
    </source>
</evidence>
<dbReference type="SMART" id="SM01069">
    <property type="entry name" value="CDC37_C"/>
    <property type="match status" value="1"/>
</dbReference>
<dbReference type="HOGENOM" id="CLU_033261_0_0_1"/>
<dbReference type="GO" id="GO:0051087">
    <property type="term" value="F:protein-folding chaperone binding"/>
    <property type="evidence" value="ECO:0007669"/>
    <property type="project" value="TreeGrafter"/>
</dbReference>
<organism evidence="10 11">
    <name type="scientific">Drechslerella stenobrocha 248</name>
    <dbReference type="NCBI Taxonomy" id="1043628"/>
    <lineage>
        <taxon>Eukaryota</taxon>
        <taxon>Fungi</taxon>
        <taxon>Dikarya</taxon>
        <taxon>Ascomycota</taxon>
        <taxon>Pezizomycotina</taxon>
        <taxon>Orbiliomycetes</taxon>
        <taxon>Orbiliales</taxon>
        <taxon>Orbiliaceae</taxon>
        <taxon>Drechslerella</taxon>
    </lineage>
</organism>
<dbReference type="GO" id="GO:0031072">
    <property type="term" value="F:heat shock protein binding"/>
    <property type="evidence" value="ECO:0007669"/>
    <property type="project" value="EnsemblFungi"/>
</dbReference>
<dbReference type="SMART" id="SM01071">
    <property type="entry name" value="CDC37_N"/>
    <property type="match status" value="1"/>
</dbReference>
<feature type="compositionally biased region" description="Low complexity" evidence="6">
    <location>
        <begin position="196"/>
        <end position="209"/>
    </location>
</feature>
<dbReference type="AlphaFoldDB" id="W7IDC7"/>
<evidence type="ECO:0000259" key="9">
    <source>
        <dbReference type="SMART" id="SM01071"/>
    </source>
</evidence>
<feature type="compositionally biased region" description="Basic and acidic residues" evidence="6">
    <location>
        <begin position="161"/>
        <end position="185"/>
    </location>
</feature>
<evidence type="ECO:0000313" key="11">
    <source>
        <dbReference type="Proteomes" id="UP000024837"/>
    </source>
</evidence>
<dbReference type="SMART" id="SM01070">
    <property type="entry name" value="CDC37_M"/>
    <property type="match status" value="1"/>
</dbReference>
<dbReference type="InterPro" id="IPR013874">
    <property type="entry name" value="Cdc37_Hsp90-bd"/>
</dbReference>
<feature type="region of interest" description="Disordered" evidence="6">
    <location>
        <begin position="161"/>
        <end position="249"/>
    </location>
</feature>
<dbReference type="PANTHER" id="PTHR12800">
    <property type="entry name" value="CDC37-RELATED"/>
    <property type="match status" value="1"/>
</dbReference>
<protein>
    <recommendedName>
        <fullName evidence="5">Hsp90 chaperone protein kinase-targeting subunit</fullName>
    </recommendedName>
</protein>
<dbReference type="GO" id="GO:0051082">
    <property type="term" value="F:unfolded protein binding"/>
    <property type="evidence" value="ECO:0007669"/>
    <property type="project" value="TreeGrafter"/>
</dbReference>
<comment type="similarity">
    <text evidence="2">Belongs to the CDC37 family.</text>
</comment>
<dbReference type="GO" id="GO:0050821">
    <property type="term" value="P:protein stabilization"/>
    <property type="evidence" value="ECO:0007669"/>
    <property type="project" value="TreeGrafter"/>
</dbReference>
<dbReference type="InterPro" id="IPR004918">
    <property type="entry name" value="Cdc37"/>
</dbReference>
<dbReference type="GO" id="GO:0005737">
    <property type="term" value="C:cytoplasm"/>
    <property type="evidence" value="ECO:0007669"/>
    <property type="project" value="UniProtKB-SubCell"/>
</dbReference>
<evidence type="ECO:0000259" key="8">
    <source>
        <dbReference type="SMART" id="SM01070"/>
    </source>
</evidence>
<reference evidence="10 11" key="1">
    <citation type="submission" date="2013-05" db="EMBL/GenBank/DDBJ databases">
        <title>Drechslerella stenobrocha genome reveals carnivorous origination and mechanical trapping mechanism of predatory fungi.</title>
        <authorList>
            <person name="Liu X."/>
            <person name="Zhang W."/>
            <person name="Liu K."/>
        </authorList>
    </citation>
    <scope>NUCLEOTIDE SEQUENCE [LARGE SCALE GENOMIC DNA]</scope>
    <source>
        <strain evidence="10 11">248</strain>
    </source>
</reference>
<dbReference type="Proteomes" id="UP000024837">
    <property type="component" value="Unassembled WGS sequence"/>
</dbReference>
<feature type="compositionally biased region" description="Acidic residues" evidence="6">
    <location>
        <begin position="235"/>
        <end position="247"/>
    </location>
</feature>
<dbReference type="Pfam" id="PF03234">
    <property type="entry name" value="CDC37_N"/>
    <property type="match status" value="1"/>
</dbReference>
<proteinExistence type="inferred from homology"/>
<evidence type="ECO:0000256" key="4">
    <source>
        <dbReference type="ARBA" id="ARBA00023186"/>
    </source>
</evidence>
<feature type="region of interest" description="Disordered" evidence="6">
    <location>
        <begin position="480"/>
        <end position="517"/>
    </location>
</feature>
<name>W7IDC7_9PEZI</name>
<dbReference type="PANTHER" id="PTHR12800:SF4">
    <property type="entry name" value="HSP90 CO-CHAPERONE CDC37"/>
    <property type="match status" value="1"/>
</dbReference>
<evidence type="ECO:0000256" key="6">
    <source>
        <dbReference type="SAM" id="MobiDB-lite"/>
    </source>
</evidence>
<evidence type="ECO:0000313" key="10">
    <source>
        <dbReference type="EMBL" id="EWC46980.1"/>
    </source>
</evidence>
<dbReference type="EMBL" id="KI966413">
    <property type="protein sequence ID" value="EWC46980.1"/>
    <property type="molecule type" value="Genomic_DNA"/>
</dbReference>
<feature type="domain" description="Cdc37 C-terminal" evidence="7">
    <location>
        <begin position="393"/>
        <end position="492"/>
    </location>
</feature>
<dbReference type="GO" id="GO:0019901">
    <property type="term" value="F:protein kinase binding"/>
    <property type="evidence" value="ECO:0007669"/>
    <property type="project" value="InterPro"/>
</dbReference>
<dbReference type="InterPro" id="IPR038189">
    <property type="entry name" value="Cdc37_Hsp90-bd_sf"/>
</dbReference>
<dbReference type="OrthoDB" id="440202at2759"/>
<dbReference type="Gene3D" id="6.10.140.250">
    <property type="match status" value="1"/>
</dbReference>
<dbReference type="Gene3D" id="1.20.58.610">
    <property type="entry name" value="Cdc37, Hsp90 binding domain"/>
    <property type="match status" value="1"/>
</dbReference>
<keyword evidence="3" id="KW-0963">Cytoplasm</keyword>
<feature type="compositionally biased region" description="Acidic residues" evidence="6">
    <location>
        <begin position="489"/>
        <end position="498"/>
    </location>
</feature>
<dbReference type="SUPFAM" id="SSF101391">
    <property type="entry name" value="Hsp90 co-chaperone CDC37"/>
    <property type="match status" value="1"/>
</dbReference>
<evidence type="ECO:0000256" key="3">
    <source>
        <dbReference type="ARBA" id="ARBA00022490"/>
    </source>
</evidence>
<sequence length="517" mass="57708">MVIDYSKWDNLELSDDSDVEVHPNVDKKSFIRWKQRDIHEKREQRTYQKDNMRNEHAMNDRLLSRIEALHSALKSHIQNTTTREGTPEEFILQTLLETTTPADQEKAVVTGKPDPKAPTYAEMLTRLADKVSEEIPKDATDRWAAFEKGLLSFKDELYRRNTESKSELEKMNREDARKITSDGLRDGFNTTHVVKSEPSTSASASSSSTKKVETVELLNSPAAGSGALTPSSGAEADDDEDGEDEEAFDKKHHCTQLGKDFGKIKVADLRAAAEFVARNPAVIAERESDGLLIEAFNAQMAGKDDLTRQYIHNALILQYCRQLGGSPDAVRMFFRRITTRADAAQISFNNEVNDSYFRIKSRVVEIKKERANEPKEVEQIQLHAVDPNQQIYIEIPPKDSDDPVQQAAREVFESFPPGFQAALETKDLDKINVVLGKMAVDEAEEIVGKLGDSGMLSLIEEIIDSTTEEGKAKLAEIESGKQVAMEPTIAEEDEEDAEGEQHEEPANAAAATIAKVD</sequence>
<evidence type="ECO:0000256" key="5">
    <source>
        <dbReference type="ARBA" id="ARBA00031396"/>
    </source>
</evidence>
<dbReference type="InterPro" id="IPR013855">
    <property type="entry name" value="Cdc37_N_dom"/>
</dbReference>
<dbReference type="Pfam" id="PF08565">
    <property type="entry name" value="CDC37_M"/>
    <property type="match status" value="1"/>
</dbReference>
<feature type="domain" description="Cdc37 Hsp90 binding" evidence="8">
    <location>
        <begin position="205"/>
        <end position="378"/>
    </location>
</feature>